<accession>A0ABU0ZWC8</accession>
<feature type="signal peptide" evidence="2">
    <location>
        <begin position="1"/>
        <end position="20"/>
    </location>
</feature>
<dbReference type="Proteomes" id="UP001230908">
    <property type="component" value="Unassembled WGS sequence"/>
</dbReference>
<dbReference type="RefSeq" id="WP_308717518.1">
    <property type="nucleotide sequence ID" value="NZ_JAVHUY010000053.1"/>
</dbReference>
<protein>
    <recommendedName>
        <fullName evidence="5">DUF4352 domain-containing protein</fullName>
    </recommendedName>
</protein>
<evidence type="ECO:0000313" key="3">
    <source>
        <dbReference type="EMBL" id="MDQ7910267.1"/>
    </source>
</evidence>
<evidence type="ECO:0000313" key="4">
    <source>
        <dbReference type="Proteomes" id="UP001230908"/>
    </source>
</evidence>
<proteinExistence type="predicted"/>
<dbReference type="PROSITE" id="PS51257">
    <property type="entry name" value="PROKAR_LIPOPROTEIN"/>
    <property type="match status" value="1"/>
</dbReference>
<evidence type="ECO:0000256" key="2">
    <source>
        <dbReference type="SAM" id="SignalP"/>
    </source>
</evidence>
<dbReference type="InterPro" id="IPR029050">
    <property type="entry name" value="Immunoprotect_excell_Ig-like"/>
</dbReference>
<sequence length="195" mass="20354">MTRNSRAPLTAAAVSLVLLAAACGSDAPVDAEPAAAASAPASTTPTTAAAPTAAATSAAPDSYKLGEKVLTTDGYVRATVLAYKQPVATGAPRPEEQAGFEWGAAQIQVCAASATPVGVSSGPWKLVYADGDQLEPSSVTYVHFPQPEYPFSETTLKQGRCVKGWITFPVPAKRKPQYVEYHPEGTPLPLDWRVP</sequence>
<reference evidence="3 4" key="1">
    <citation type="submission" date="2023-08" db="EMBL/GenBank/DDBJ databases">
        <title>Phytohabitans sansha sp. nov., isolated from marine sediment.</title>
        <authorList>
            <person name="Zhao Y."/>
            <person name="Yi K."/>
        </authorList>
    </citation>
    <scope>NUCLEOTIDE SEQUENCE [LARGE SCALE GENOMIC DNA]</scope>
    <source>
        <strain evidence="3 4">ZYX-F-186</strain>
    </source>
</reference>
<organism evidence="3 4">
    <name type="scientific">Phytohabitans maris</name>
    <dbReference type="NCBI Taxonomy" id="3071409"/>
    <lineage>
        <taxon>Bacteria</taxon>
        <taxon>Bacillati</taxon>
        <taxon>Actinomycetota</taxon>
        <taxon>Actinomycetes</taxon>
        <taxon>Micromonosporales</taxon>
        <taxon>Micromonosporaceae</taxon>
    </lineage>
</organism>
<gene>
    <name evidence="3" type="ORF">RB614_37815</name>
</gene>
<keyword evidence="1 2" id="KW-0732">Signal</keyword>
<evidence type="ECO:0008006" key="5">
    <source>
        <dbReference type="Google" id="ProtNLM"/>
    </source>
</evidence>
<feature type="chain" id="PRO_5046785037" description="DUF4352 domain-containing protein" evidence="2">
    <location>
        <begin position="21"/>
        <end position="195"/>
    </location>
</feature>
<evidence type="ECO:0000256" key="1">
    <source>
        <dbReference type="ARBA" id="ARBA00022729"/>
    </source>
</evidence>
<dbReference type="EMBL" id="JAVHUY010000053">
    <property type="protein sequence ID" value="MDQ7910267.1"/>
    <property type="molecule type" value="Genomic_DNA"/>
</dbReference>
<keyword evidence="4" id="KW-1185">Reference proteome</keyword>
<dbReference type="Gene3D" id="2.60.40.1240">
    <property type="match status" value="1"/>
</dbReference>
<name>A0ABU0ZWC8_9ACTN</name>
<comment type="caution">
    <text evidence="3">The sequence shown here is derived from an EMBL/GenBank/DDBJ whole genome shotgun (WGS) entry which is preliminary data.</text>
</comment>